<feature type="transmembrane region" description="Helical" evidence="1">
    <location>
        <begin position="6"/>
        <end position="22"/>
    </location>
</feature>
<keyword evidence="1" id="KW-0812">Transmembrane</keyword>
<dbReference type="EMBL" id="FNCP01000033">
    <property type="protein sequence ID" value="SDI31232.1"/>
    <property type="molecule type" value="Genomic_DNA"/>
</dbReference>
<name>A0A1G8JJC0_9FIRM</name>
<gene>
    <name evidence="2" type="ORF">SAMN05443529_1339</name>
</gene>
<evidence type="ECO:0000256" key="1">
    <source>
        <dbReference type="SAM" id="Phobius"/>
    </source>
</evidence>
<sequence>MGLPIAVAIYFVIPLLVFYKIVRKIGVSDRHRVILFLVLIVSFSIVTYFLFQYIEYQVNMNITK</sequence>
<accession>A0A1G8JJC0</accession>
<keyword evidence="1" id="KW-0472">Membrane</keyword>
<keyword evidence="3" id="KW-1185">Reference proteome</keyword>
<protein>
    <submittedName>
        <fullName evidence="2">Uncharacterized protein</fullName>
    </submittedName>
</protein>
<dbReference type="Proteomes" id="UP000198656">
    <property type="component" value="Unassembled WGS sequence"/>
</dbReference>
<evidence type="ECO:0000313" key="3">
    <source>
        <dbReference type="Proteomes" id="UP000198656"/>
    </source>
</evidence>
<evidence type="ECO:0000313" key="2">
    <source>
        <dbReference type="EMBL" id="SDI31232.1"/>
    </source>
</evidence>
<reference evidence="3" key="1">
    <citation type="submission" date="2016-10" db="EMBL/GenBank/DDBJ databases">
        <authorList>
            <person name="Varghese N."/>
            <person name="Submissions S."/>
        </authorList>
    </citation>
    <scope>NUCLEOTIDE SEQUENCE [LARGE SCALE GENOMIC DNA]</scope>
    <source>
        <strain evidence="3">DSM 8344</strain>
    </source>
</reference>
<organism evidence="2 3">
    <name type="scientific">Desulfosporosinus hippei DSM 8344</name>
    <dbReference type="NCBI Taxonomy" id="1121419"/>
    <lineage>
        <taxon>Bacteria</taxon>
        <taxon>Bacillati</taxon>
        <taxon>Bacillota</taxon>
        <taxon>Clostridia</taxon>
        <taxon>Eubacteriales</taxon>
        <taxon>Desulfitobacteriaceae</taxon>
        <taxon>Desulfosporosinus</taxon>
    </lineage>
</organism>
<feature type="transmembrane region" description="Helical" evidence="1">
    <location>
        <begin position="34"/>
        <end position="54"/>
    </location>
</feature>
<dbReference type="STRING" id="1121419.SAMN05443529_1339"/>
<keyword evidence="1" id="KW-1133">Transmembrane helix</keyword>
<dbReference type="AlphaFoldDB" id="A0A1G8JJC0"/>
<proteinExistence type="predicted"/>